<dbReference type="RefSeq" id="WP_038287327.1">
    <property type="nucleotide sequence ID" value="NZ_BAVR01000007.1"/>
</dbReference>
<feature type="binding site" evidence="12 15">
    <location>
        <position position="48"/>
    </location>
    <ligand>
        <name>pyruvate</name>
        <dbReference type="ChEBI" id="CHEBI:15361"/>
    </ligand>
</feature>
<sequence length="292" mass="31889">MRKPIFTGAGVAIITPFTENGVNFDKLGELIDFQIKEGIDSIIICGTTGEASTMPDEEHKAVIKYAVEKVNKRVPVIAGTGSNDTHHAICLSKYAEEVGADAILSVTPYYNKTTQKGLYEHFKLIAESIKIPVILYNVPGRTGLNIDPKTVKQLSEIENIVAIKECNINQVGEIISICPPDFTVYSGNDDMVVPLLALGGKGVISVMANIIPKKTHELVASFLDGNIEESRKIQLDLLNLVKALFIEVSPIPVKAAMNLMGMEVGKCRLPLTDMSEKNFDTLKQTLKDYGLI</sequence>
<dbReference type="InterPro" id="IPR020624">
    <property type="entry name" value="Schiff_base-form_aldolases_CS"/>
</dbReference>
<reference evidence="16" key="1">
    <citation type="journal article" date="2014" name="Genome Announc.">
        <title>Draft Genome Sequence of Clostridium straminisolvens Strain JCM 21531T, Isolated from a Cellulose-Degrading Bacterial Community.</title>
        <authorList>
            <person name="Yuki M."/>
            <person name="Oshima K."/>
            <person name="Suda W."/>
            <person name="Sakamoto M."/>
            <person name="Kitamura K."/>
            <person name="Iida T."/>
            <person name="Hattori M."/>
            <person name="Ohkuma M."/>
        </authorList>
    </citation>
    <scope>NUCLEOTIDE SEQUENCE [LARGE SCALE GENOMIC DNA]</scope>
    <source>
        <strain evidence="16">JCM 21531</strain>
    </source>
</reference>
<dbReference type="STRING" id="1294263.JCM21531_927"/>
<evidence type="ECO:0000256" key="7">
    <source>
        <dbReference type="ARBA" id="ARBA00022915"/>
    </source>
</evidence>
<dbReference type="EC" id="4.3.3.7" evidence="4 12"/>
<evidence type="ECO:0000313" key="17">
    <source>
        <dbReference type="Proteomes" id="UP000019109"/>
    </source>
</evidence>
<evidence type="ECO:0000256" key="13">
    <source>
        <dbReference type="PIRNR" id="PIRNR001365"/>
    </source>
</evidence>
<organism evidence="16 17">
    <name type="scientific">Acetivibrio straminisolvens JCM 21531</name>
    <dbReference type="NCBI Taxonomy" id="1294263"/>
    <lineage>
        <taxon>Bacteria</taxon>
        <taxon>Bacillati</taxon>
        <taxon>Bacillota</taxon>
        <taxon>Clostridia</taxon>
        <taxon>Eubacteriales</taxon>
        <taxon>Oscillospiraceae</taxon>
        <taxon>Acetivibrio</taxon>
    </lineage>
</organism>
<evidence type="ECO:0000313" key="16">
    <source>
        <dbReference type="EMBL" id="GAE87554.1"/>
    </source>
</evidence>
<evidence type="ECO:0000256" key="8">
    <source>
        <dbReference type="ARBA" id="ARBA00023154"/>
    </source>
</evidence>
<dbReference type="Gene3D" id="3.20.20.70">
    <property type="entry name" value="Aldolase class I"/>
    <property type="match status" value="1"/>
</dbReference>
<evidence type="ECO:0000256" key="4">
    <source>
        <dbReference type="ARBA" id="ARBA00012086"/>
    </source>
</evidence>
<comment type="similarity">
    <text evidence="3 12 13">Belongs to the DapA family.</text>
</comment>
<dbReference type="SMART" id="SM01130">
    <property type="entry name" value="DHDPS"/>
    <property type="match status" value="1"/>
</dbReference>
<keyword evidence="5 12" id="KW-0963">Cytoplasm</keyword>
<dbReference type="HAMAP" id="MF_00418">
    <property type="entry name" value="DapA"/>
    <property type="match status" value="1"/>
</dbReference>
<feature type="active site" description="Proton donor/acceptor" evidence="12 14">
    <location>
        <position position="136"/>
    </location>
</feature>
<comment type="subunit">
    <text evidence="12">Homotetramer; dimer of dimers.</text>
</comment>
<evidence type="ECO:0000256" key="6">
    <source>
        <dbReference type="ARBA" id="ARBA00022605"/>
    </source>
</evidence>
<dbReference type="EMBL" id="BAVR01000007">
    <property type="protein sequence ID" value="GAE87554.1"/>
    <property type="molecule type" value="Genomic_DNA"/>
</dbReference>
<comment type="catalytic activity">
    <reaction evidence="11 12">
        <text>L-aspartate 4-semialdehyde + pyruvate = (2S,4S)-4-hydroxy-2,3,4,5-tetrahydrodipicolinate + H2O + H(+)</text>
        <dbReference type="Rhea" id="RHEA:34171"/>
        <dbReference type="ChEBI" id="CHEBI:15361"/>
        <dbReference type="ChEBI" id="CHEBI:15377"/>
        <dbReference type="ChEBI" id="CHEBI:15378"/>
        <dbReference type="ChEBI" id="CHEBI:67139"/>
        <dbReference type="ChEBI" id="CHEBI:537519"/>
        <dbReference type="EC" id="4.3.3.7"/>
    </reaction>
</comment>
<dbReference type="PANTHER" id="PTHR12128">
    <property type="entry name" value="DIHYDRODIPICOLINATE SYNTHASE"/>
    <property type="match status" value="1"/>
</dbReference>
<dbReference type="InterPro" id="IPR002220">
    <property type="entry name" value="DapA-like"/>
</dbReference>
<evidence type="ECO:0000256" key="1">
    <source>
        <dbReference type="ARBA" id="ARBA00003294"/>
    </source>
</evidence>
<evidence type="ECO:0000256" key="9">
    <source>
        <dbReference type="ARBA" id="ARBA00023239"/>
    </source>
</evidence>
<dbReference type="CDD" id="cd00950">
    <property type="entry name" value="DHDPS"/>
    <property type="match status" value="1"/>
</dbReference>
<dbReference type="PROSITE" id="PS00666">
    <property type="entry name" value="DHDPS_2"/>
    <property type="match status" value="1"/>
</dbReference>
<dbReference type="NCBIfam" id="TIGR00674">
    <property type="entry name" value="dapA"/>
    <property type="match status" value="1"/>
</dbReference>
<proteinExistence type="inferred from homology"/>
<evidence type="ECO:0000256" key="15">
    <source>
        <dbReference type="PIRSR" id="PIRSR001365-2"/>
    </source>
</evidence>
<dbReference type="SUPFAM" id="SSF51569">
    <property type="entry name" value="Aldolase"/>
    <property type="match status" value="1"/>
</dbReference>
<keyword evidence="10 12" id="KW-0704">Schiff base</keyword>
<name>W4V485_9FIRM</name>
<evidence type="ECO:0000256" key="14">
    <source>
        <dbReference type="PIRSR" id="PIRSR001365-1"/>
    </source>
</evidence>
<comment type="caution">
    <text evidence="12">Was originally thought to be a dihydrodipicolinate synthase (DHDPS), catalyzing the condensation of (S)-aspartate-beta-semialdehyde [(S)-ASA] and pyruvate to dihydrodipicolinate (DHDP). However, it was shown in E.coli that the product of the enzymatic reaction is not dihydrodipicolinate but in fact (4S)-4-hydroxy-2,3,4,5-tetrahydro-(2S)-dipicolinic acid (HTPA), and that the consecutive dehydration reaction leading to DHDP is not spontaneous but catalyzed by DapB.</text>
</comment>
<dbReference type="PANTHER" id="PTHR12128:SF66">
    <property type="entry name" value="4-HYDROXY-2-OXOGLUTARATE ALDOLASE, MITOCHONDRIAL"/>
    <property type="match status" value="1"/>
</dbReference>
<feature type="binding site" evidence="12 15">
    <location>
        <position position="204"/>
    </location>
    <ligand>
        <name>pyruvate</name>
        <dbReference type="ChEBI" id="CHEBI:15361"/>
    </ligand>
</feature>
<evidence type="ECO:0000256" key="11">
    <source>
        <dbReference type="ARBA" id="ARBA00047836"/>
    </source>
</evidence>
<evidence type="ECO:0000256" key="12">
    <source>
        <dbReference type="HAMAP-Rule" id="MF_00418"/>
    </source>
</evidence>
<dbReference type="AlphaFoldDB" id="W4V485"/>
<evidence type="ECO:0000256" key="3">
    <source>
        <dbReference type="ARBA" id="ARBA00007592"/>
    </source>
</evidence>
<comment type="subcellular location">
    <subcellularLocation>
        <location evidence="12">Cytoplasm</location>
    </subcellularLocation>
</comment>
<dbReference type="PIRSF" id="PIRSF001365">
    <property type="entry name" value="DHDPS"/>
    <property type="match status" value="1"/>
</dbReference>
<feature type="site" description="Part of a proton relay during catalysis" evidence="12">
    <location>
        <position position="47"/>
    </location>
</feature>
<keyword evidence="9 12" id="KW-0456">Lyase</keyword>
<dbReference type="Proteomes" id="UP000019109">
    <property type="component" value="Unassembled WGS sequence"/>
</dbReference>
<dbReference type="UniPathway" id="UPA00034">
    <property type="reaction ID" value="UER00017"/>
</dbReference>
<evidence type="ECO:0000256" key="2">
    <source>
        <dbReference type="ARBA" id="ARBA00005120"/>
    </source>
</evidence>
<dbReference type="GO" id="GO:0019877">
    <property type="term" value="P:diaminopimelate biosynthetic process"/>
    <property type="evidence" value="ECO:0007669"/>
    <property type="project" value="UniProtKB-UniRule"/>
</dbReference>
<keyword evidence="6 12" id="KW-0028">Amino-acid biosynthesis</keyword>
<comment type="pathway">
    <text evidence="2 12">Amino-acid biosynthesis; L-lysine biosynthesis via DAP pathway; (S)-tetrahydrodipicolinate from L-aspartate: step 3/4.</text>
</comment>
<accession>W4V485</accession>
<protein>
    <recommendedName>
        <fullName evidence="4 12">4-hydroxy-tetrahydrodipicolinate synthase</fullName>
        <shortName evidence="12">HTPA synthase</shortName>
        <ecNumber evidence="4 12">4.3.3.7</ecNumber>
    </recommendedName>
</protein>
<dbReference type="GO" id="GO:0005829">
    <property type="term" value="C:cytosol"/>
    <property type="evidence" value="ECO:0007669"/>
    <property type="project" value="TreeGrafter"/>
</dbReference>
<dbReference type="PRINTS" id="PR00146">
    <property type="entry name" value="DHPICSNTHASE"/>
</dbReference>
<dbReference type="GO" id="GO:0009089">
    <property type="term" value="P:lysine biosynthetic process via diaminopimelate"/>
    <property type="evidence" value="ECO:0007669"/>
    <property type="project" value="UniProtKB-UniRule"/>
</dbReference>
<comment type="function">
    <text evidence="1 12">Catalyzes the condensation of (S)-aspartate-beta-semialdehyde [(S)-ASA] and pyruvate to 4-hydroxy-tetrahydrodipicolinate (HTPA).</text>
</comment>
<keyword evidence="7 12" id="KW-0220">Diaminopimelate biosynthesis</keyword>
<dbReference type="PROSITE" id="PS00665">
    <property type="entry name" value="DHDPS_1"/>
    <property type="match status" value="1"/>
</dbReference>
<keyword evidence="8 12" id="KW-0457">Lysine biosynthesis</keyword>
<feature type="site" description="Part of a proton relay during catalysis" evidence="12">
    <location>
        <position position="110"/>
    </location>
</feature>
<dbReference type="OrthoDB" id="9782828at2"/>
<evidence type="ECO:0000256" key="10">
    <source>
        <dbReference type="ARBA" id="ARBA00023270"/>
    </source>
</evidence>
<gene>
    <name evidence="12" type="primary">dapA</name>
    <name evidence="16" type="ORF">JCM21531_927</name>
</gene>
<keyword evidence="17" id="KW-1185">Reference proteome</keyword>
<dbReference type="InterPro" id="IPR005263">
    <property type="entry name" value="DapA"/>
</dbReference>
<dbReference type="InterPro" id="IPR020625">
    <property type="entry name" value="Schiff_base-form_aldolases_AS"/>
</dbReference>
<comment type="caution">
    <text evidence="16">The sequence shown here is derived from an EMBL/GenBank/DDBJ whole genome shotgun (WGS) entry which is preliminary data.</text>
</comment>
<dbReference type="GO" id="GO:0008840">
    <property type="term" value="F:4-hydroxy-tetrahydrodipicolinate synthase activity"/>
    <property type="evidence" value="ECO:0007669"/>
    <property type="project" value="UniProtKB-UniRule"/>
</dbReference>
<feature type="active site" description="Schiff-base intermediate with substrate" evidence="12 14">
    <location>
        <position position="164"/>
    </location>
</feature>
<dbReference type="Pfam" id="PF00701">
    <property type="entry name" value="DHDPS"/>
    <property type="match status" value="1"/>
</dbReference>
<evidence type="ECO:0000256" key="5">
    <source>
        <dbReference type="ARBA" id="ARBA00022490"/>
    </source>
</evidence>
<dbReference type="InterPro" id="IPR013785">
    <property type="entry name" value="Aldolase_TIM"/>
</dbReference>